<dbReference type="Proteomes" id="UP001574170">
    <property type="component" value="Unassembled WGS sequence"/>
</dbReference>
<sequence>MQKLKEGDFVNYKFRNNHLTSGTIVEIIKIPEGERQLINQENNKIMNVPNCYYQLLRLDIDESVSIHKDEFYRNCSTIEIENQHFIELKSTLKEQIKPLNNETINFYEWQIEHLSFIQIIHITQKYPSINIIGSYYLVDNKATHNQDYFDFFFKKTKGLFGLNEDLEKIHHINQLFDKLDSINYHYNKKKIANLKQDRNQQSN</sequence>
<organism evidence="1 2">
    <name type="scientific">Flavobacterium magnesitis</name>
    <dbReference type="NCBI Taxonomy" id="3138077"/>
    <lineage>
        <taxon>Bacteria</taxon>
        <taxon>Pseudomonadati</taxon>
        <taxon>Bacteroidota</taxon>
        <taxon>Flavobacteriia</taxon>
        <taxon>Flavobacteriales</taxon>
        <taxon>Flavobacteriaceae</taxon>
        <taxon>Flavobacterium</taxon>
    </lineage>
</organism>
<keyword evidence="2" id="KW-1185">Reference proteome</keyword>
<evidence type="ECO:0000313" key="1">
    <source>
        <dbReference type="EMBL" id="MFA9193624.1"/>
    </source>
</evidence>
<protein>
    <submittedName>
        <fullName evidence="1">Uncharacterized protein</fullName>
    </submittedName>
</protein>
<evidence type="ECO:0000313" key="2">
    <source>
        <dbReference type="Proteomes" id="UP001574170"/>
    </source>
</evidence>
<reference evidence="1 2" key="1">
    <citation type="submission" date="2024-04" db="EMBL/GenBank/DDBJ databases">
        <title>New Clade of Flavobacterium.</title>
        <authorList>
            <person name="Matos L."/>
            <person name="Proenca D.N."/>
            <person name="Fransisco R.M."/>
            <person name="Chung A.P."/>
            <person name="Maccario L."/>
            <person name="Sorensen S.J."/>
            <person name="Morais P.V."/>
        </authorList>
    </citation>
    <scope>NUCLEOTIDE SEQUENCE [LARGE SCALE GENOMIC DNA]</scope>
    <source>
        <strain evidence="1 2">FBOR7N2.3</strain>
    </source>
</reference>
<proteinExistence type="predicted"/>
<dbReference type="RefSeq" id="WP_373390725.1">
    <property type="nucleotide sequence ID" value="NZ_JBCFQK010000004.1"/>
</dbReference>
<name>A0ABV4TKF5_9FLAO</name>
<comment type="caution">
    <text evidence="1">The sequence shown here is derived from an EMBL/GenBank/DDBJ whole genome shotgun (WGS) entry which is preliminary data.</text>
</comment>
<gene>
    <name evidence="1" type="ORF">AAGV33_04335</name>
</gene>
<accession>A0ABV4TKF5</accession>
<dbReference type="EMBL" id="JBCFQK010000004">
    <property type="protein sequence ID" value="MFA9193624.1"/>
    <property type="molecule type" value="Genomic_DNA"/>
</dbReference>